<comment type="similarity">
    <text evidence="5">Belongs to the SAT4 family.</text>
</comment>
<name>A0A4Z0YXR5_9PEZI</name>
<protein>
    <recommendedName>
        <fullName evidence="7">Rhodopsin domain-containing protein</fullName>
    </recommendedName>
</protein>
<accession>A0A4Z0YXR5</accession>
<reference evidence="8 9" key="1">
    <citation type="submission" date="2019-03" db="EMBL/GenBank/DDBJ databases">
        <title>Draft genome sequence of Xylaria hypoxylon DSM 108379, a ubiquitous saprotrophic-parasitic fungi on hardwood.</title>
        <authorList>
            <person name="Buettner E."/>
            <person name="Leonhardt S."/>
            <person name="Gebauer A.M."/>
            <person name="Liers C."/>
            <person name="Hofrichter M."/>
            <person name="Kellner H."/>
        </authorList>
    </citation>
    <scope>NUCLEOTIDE SEQUENCE [LARGE SCALE GENOMIC DNA]</scope>
    <source>
        <strain evidence="8 9">DSM 108379</strain>
    </source>
</reference>
<evidence type="ECO:0000313" key="8">
    <source>
        <dbReference type="EMBL" id="TGJ88727.1"/>
    </source>
</evidence>
<comment type="caution">
    <text evidence="8">The sequence shown here is derived from an EMBL/GenBank/DDBJ whole genome shotgun (WGS) entry which is preliminary data.</text>
</comment>
<feature type="transmembrane region" description="Helical" evidence="6">
    <location>
        <begin position="63"/>
        <end position="81"/>
    </location>
</feature>
<dbReference type="InterPro" id="IPR049326">
    <property type="entry name" value="Rhodopsin_dom_fungi"/>
</dbReference>
<keyword evidence="3 6" id="KW-1133">Transmembrane helix</keyword>
<evidence type="ECO:0000256" key="5">
    <source>
        <dbReference type="ARBA" id="ARBA00038359"/>
    </source>
</evidence>
<gene>
    <name evidence="8" type="ORF">E0Z10_g94</name>
</gene>
<sequence>MGALVLFFLGISSQIYAFYLPIFFQSVQGVSTTQSGVQYIALVVPQIVNLVVTGGFVSTWGFYYPYIVSGVSIATVGAGLLTTVGPLTPTVKCAAFMVITGIGTGMAHQLPYTAVQAVLDYCGLFVSALGGALGLTIGQNLLISKLRMAVPAYTDAVSPDLVITAGASGLSDISPTPSVLDALRLAYSAAIHDTLILALAATALSVLPSLSIERLNIKTIANDRSGEAVVAEEKSPAEVRTIFIREILYSPGITLLKLSILWFYYQLFSVNTTLRRMIIATAVICVLWLVATTLDIALECMPIRAFWETFISPEYCLENLPVLLGNELSNFFIDVAILCIPARAVWQLQLSPAKKAPIMGIFLLGGLVCVFSILRLVVIWHSPYAYENGEFIPLIDVLFLKLMSLQISLAWLSSGQNYS</sequence>
<evidence type="ECO:0000256" key="2">
    <source>
        <dbReference type="ARBA" id="ARBA00022692"/>
    </source>
</evidence>
<feature type="transmembrane region" description="Helical" evidence="6">
    <location>
        <begin position="247"/>
        <end position="265"/>
    </location>
</feature>
<feature type="transmembrane region" description="Helical" evidence="6">
    <location>
        <begin position="185"/>
        <end position="207"/>
    </location>
</feature>
<feature type="transmembrane region" description="Helical" evidence="6">
    <location>
        <begin position="36"/>
        <end position="57"/>
    </location>
</feature>
<organism evidence="8 9">
    <name type="scientific">Xylaria hypoxylon</name>
    <dbReference type="NCBI Taxonomy" id="37992"/>
    <lineage>
        <taxon>Eukaryota</taxon>
        <taxon>Fungi</taxon>
        <taxon>Dikarya</taxon>
        <taxon>Ascomycota</taxon>
        <taxon>Pezizomycotina</taxon>
        <taxon>Sordariomycetes</taxon>
        <taxon>Xylariomycetidae</taxon>
        <taxon>Xylariales</taxon>
        <taxon>Xylariaceae</taxon>
        <taxon>Xylaria</taxon>
    </lineage>
</organism>
<proteinExistence type="inferred from homology"/>
<keyword evidence="2 6" id="KW-0812">Transmembrane</keyword>
<dbReference type="InterPro" id="IPR052337">
    <property type="entry name" value="SAT4-like"/>
</dbReference>
<dbReference type="Pfam" id="PF20684">
    <property type="entry name" value="Fung_rhodopsin"/>
    <property type="match status" value="1"/>
</dbReference>
<evidence type="ECO:0000256" key="1">
    <source>
        <dbReference type="ARBA" id="ARBA00004141"/>
    </source>
</evidence>
<dbReference type="PANTHER" id="PTHR33048">
    <property type="entry name" value="PTH11-LIKE INTEGRAL MEMBRANE PROTEIN (AFU_ORTHOLOGUE AFUA_5G11245)"/>
    <property type="match status" value="1"/>
</dbReference>
<dbReference type="AlphaFoldDB" id="A0A4Z0YXR5"/>
<feature type="transmembrane region" description="Helical" evidence="6">
    <location>
        <begin position="277"/>
        <end position="298"/>
    </location>
</feature>
<evidence type="ECO:0000313" key="9">
    <source>
        <dbReference type="Proteomes" id="UP000297716"/>
    </source>
</evidence>
<dbReference type="GO" id="GO:0016020">
    <property type="term" value="C:membrane"/>
    <property type="evidence" value="ECO:0007669"/>
    <property type="project" value="UniProtKB-SubCell"/>
</dbReference>
<evidence type="ECO:0000256" key="6">
    <source>
        <dbReference type="SAM" id="Phobius"/>
    </source>
</evidence>
<feature type="domain" description="Rhodopsin" evidence="7">
    <location>
        <begin position="227"/>
        <end position="381"/>
    </location>
</feature>
<dbReference type="OrthoDB" id="5378633at2759"/>
<dbReference type="Proteomes" id="UP000297716">
    <property type="component" value="Unassembled WGS sequence"/>
</dbReference>
<dbReference type="Gene3D" id="1.20.1250.20">
    <property type="entry name" value="MFS general substrate transporter like domains"/>
    <property type="match status" value="1"/>
</dbReference>
<dbReference type="EMBL" id="SKBN01000001">
    <property type="protein sequence ID" value="TGJ88727.1"/>
    <property type="molecule type" value="Genomic_DNA"/>
</dbReference>
<evidence type="ECO:0000256" key="4">
    <source>
        <dbReference type="ARBA" id="ARBA00023136"/>
    </source>
</evidence>
<keyword evidence="4 6" id="KW-0472">Membrane</keyword>
<feature type="transmembrane region" description="Helical" evidence="6">
    <location>
        <begin position="118"/>
        <end position="138"/>
    </location>
</feature>
<comment type="subcellular location">
    <subcellularLocation>
        <location evidence="1">Membrane</location>
        <topology evidence="1">Multi-pass membrane protein</topology>
    </subcellularLocation>
</comment>
<feature type="transmembrane region" description="Helical" evidence="6">
    <location>
        <begin position="358"/>
        <end position="379"/>
    </location>
</feature>
<dbReference type="InterPro" id="IPR036259">
    <property type="entry name" value="MFS_trans_sf"/>
</dbReference>
<evidence type="ECO:0000259" key="7">
    <source>
        <dbReference type="Pfam" id="PF20684"/>
    </source>
</evidence>
<evidence type="ECO:0000256" key="3">
    <source>
        <dbReference type="ARBA" id="ARBA00022989"/>
    </source>
</evidence>
<feature type="transmembrane region" description="Helical" evidence="6">
    <location>
        <begin position="391"/>
        <end position="412"/>
    </location>
</feature>
<keyword evidence="9" id="KW-1185">Reference proteome</keyword>
<dbReference type="PANTHER" id="PTHR33048:SF47">
    <property type="entry name" value="INTEGRAL MEMBRANE PROTEIN-RELATED"/>
    <property type="match status" value="1"/>
</dbReference>
<dbReference type="SUPFAM" id="SSF103473">
    <property type="entry name" value="MFS general substrate transporter"/>
    <property type="match status" value="1"/>
</dbReference>
<feature type="transmembrane region" description="Helical" evidence="6">
    <location>
        <begin position="6"/>
        <end position="24"/>
    </location>
</feature>